<dbReference type="Pfam" id="PF13181">
    <property type="entry name" value="TPR_8"/>
    <property type="match status" value="1"/>
</dbReference>
<dbReference type="CDD" id="cd14014">
    <property type="entry name" value="STKc_PknB_like"/>
    <property type="match status" value="1"/>
</dbReference>
<dbReference type="PANTHER" id="PTHR24361">
    <property type="entry name" value="MITOGEN-ACTIVATED KINASE KINASE KINASE"/>
    <property type="match status" value="1"/>
</dbReference>
<dbReference type="GO" id="GO:0004674">
    <property type="term" value="F:protein serine/threonine kinase activity"/>
    <property type="evidence" value="ECO:0007669"/>
    <property type="project" value="UniProtKB-KW"/>
</dbReference>
<dbReference type="SUPFAM" id="SSF48452">
    <property type="entry name" value="TPR-like"/>
    <property type="match status" value="2"/>
</dbReference>
<evidence type="ECO:0000256" key="2">
    <source>
        <dbReference type="ARBA" id="ARBA00022527"/>
    </source>
</evidence>
<feature type="repeat" description="TPR" evidence="7">
    <location>
        <begin position="604"/>
        <end position="637"/>
    </location>
</feature>
<keyword evidence="3" id="KW-0808">Transferase</keyword>
<dbReference type="PROSITE" id="PS50005">
    <property type="entry name" value="TPR"/>
    <property type="match status" value="7"/>
</dbReference>
<feature type="domain" description="Protein kinase" evidence="10">
    <location>
        <begin position="97"/>
        <end position="355"/>
    </location>
</feature>
<gene>
    <name evidence="11" type="ORF">UABAM_00938</name>
</gene>
<dbReference type="SMART" id="SM00220">
    <property type="entry name" value="S_TKc"/>
    <property type="match status" value="1"/>
</dbReference>
<dbReference type="Pfam" id="PF00069">
    <property type="entry name" value="Pkinase"/>
    <property type="match status" value="1"/>
</dbReference>
<keyword evidence="7" id="KW-0802">TPR repeat</keyword>
<dbReference type="GO" id="GO:0005524">
    <property type="term" value="F:ATP binding"/>
    <property type="evidence" value="ECO:0007669"/>
    <property type="project" value="UniProtKB-UniRule"/>
</dbReference>
<dbReference type="PROSITE" id="PS00108">
    <property type="entry name" value="PROTEIN_KINASE_ST"/>
    <property type="match status" value="1"/>
</dbReference>
<proteinExistence type="predicted"/>
<feature type="binding site" evidence="8">
    <location>
        <position position="126"/>
    </location>
    <ligand>
        <name>ATP</name>
        <dbReference type="ChEBI" id="CHEBI:30616"/>
    </ligand>
</feature>
<accession>A0A5S9F1E9</accession>
<dbReference type="EMBL" id="AP019860">
    <property type="protein sequence ID" value="BBM82595.1"/>
    <property type="molecule type" value="Genomic_DNA"/>
</dbReference>
<organism evidence="11 12">
    <name type="scientific">Uabimicrobium amorphum</name>
    <dbReference type="NCBI Taxonomy" id="2596890"/>
    <lineage>
        <taxon>Bacteria</taxon>
        <taxon>Pseudomonadati</taxon>
        <taxon>Planctomycetota</taxon>
        <taxon>Candidatus Uabimicrobiia</taxon>
        <taxon>Candidatus Uabimicrobiales</taxon>
        <taxon>Candidatus Uabimicrobiaceae</taxon>
        <taxon>Candidatus Uabimicrobium</taxon>
    </lineage>
</organism>
<dbReference type="InterPro" id="IPR011990">
    <property type="entry name" value="TPR-like_helical_dom_sf"/>
</dbReference>
<evidence type="ECO:0000256" key="6">
    <source>
        <dbReference type="ARBA" id="ARBA00022840"/>
    </source>
</evidence>
<dbReference type="InterPro" id="IPR006597">
    <property type="entry name" value="Sel1-like"/>
</dbReference>
<evidence type="ECO:0000259" key="10">
    <source>
        <dbReference type="PROSITE" id="PS50011"/>
    </source>
</evidence>
<feature type="repeat" description="TPR" evidence="7">
    <location>
        <begin position="503"/>
        <end position="536"/>
    </location>
</feature>
<dbReference type="FunFam" id="1.10.510.10:FF:000021">
    <property type="entry name" value="Serine/threonine protein kinase"/>
    <property type="match status" value="1"/>
</dbReference>
<dbReference type="PROSITE" id="PS50293">
    <property type="entry name" value="TPR_REGION"/>
    <property type="match status" value="5"/>
</dbReference>
<dbReference type="Gene3D" id="1.10.510.10">
    <property type="entry name" value="Transferase(Phosphotransferase) domain 1"/>
    <property type="match status" value="1"/>
</dbReference>
<sequence length="753" mass="86363">MSDSKPEDVLFAQKALELKITTPQAISVSLKLQQHLRQLGRHVSLSDCLMQNKHVNNSQVDIVRSALSWQSQSRQSQAVTQPFSSQHTVLKDKFLHYHVLQELGRGGMGAVYKVYDPRSERPVALKILLSSGGRSEIGRFLQEAKTLAKLDHPNIVKVYEVGDHDNLYYTMEYLVGHDLSFYTESQNHLSPNVVADIFCQIANAVHGIHEEGIVHRDIKPANIVLTKDNHPKLMDFGLIKKKQSDRQFSCSGQVIGTAYYMSPEQINGQKIGKRSDIYSIGATMYEVLTGTLPFYSPVYATVAYKITKEDPLPPRSINPQIPTELEAICLQCLQKNPYKRYNDAKSLEQDLRNFLRGDIVSARRYTKLAAAQTIIRRNKLLVSSVCTIFLVIVAAIILYISMYKQYSQTLLRQKQNALSAAKKAFTTLYSIYEINGALKENVQLIQQLNDVFRELEKLDIMTDLEKHIDVLMLYGIVCSETEELRSKGIEIYDKIIEKRPRYAKAYTNRGLIYQKMKDYKRAIRDYNEAIKINNDYKAFTNRGYIYLNQNNYELAERDFDKAISLNADNGKAYGNKGILYRRQKKYQRALECYAKAIELSPISSNLYSNRGLLHEEMRNFSAAMKDYKSAILHNPKYYGVYCNRGKLYARLGQQESAKEDYLHALKLNPDFYQVHNNLGMVYMKQNNYSKALFHIKKAIELHPKHSNAYANLGVLYQKQGKNKQAIAAWRKAISLGSEHKRVLESYIRSASKH</sequence>
<feature type="repeat" description="TPR" evidence="7">
    <location>
        <begin position="538"/>
        <end position="569"/>
    </location>
</feature>
<feature type="repeat" description="TPR" evidence="7">
    <location>
        <begin position="672"/>
        <end position="705"/>
    </location>
</feature>
<dbReference type="SUPFAM" id="SSF56112">
    <property type="entry name" value="Protein kinase-like (PK-like)"/>
    <property type="match status" value="1"/>
</dbReference>
<evidence type="ECO:0000256" key="4">
    <source>
        <dbReference type="ARBA" id="ARBA00022741"/>
    </source>
</evidence>
<evidence type="ECO:0000256" key="5">
    <source>
        <dbReference type="ARBA" id="ARBA00022777"/>
    </source>
</evidence>
<keyword evidence="9" id="KW-0812">Transmembrane</keyword>
<evidence type="ECO:0000256" key="3">
    <source>
        <dbReference type="ARBA" id="ARBA00022679"/>
    </source>
</evidence>
<dbReference type="InterPro" id="IPR053235">
    <property type="entry name" value="Ser_Thr_kinase"/>
</dbReference>
<dbReference type="SMART" id="SM00028">
    <property type="entry name" value="TPR"/>
    <property type="match status" value="7"/>
</dbReference>
<evidence type="ECO:0000256" key="7">
    <source>
        <dbReference type="PROSITE-ProRule" id="PRU00339"/>
    </source>
</evidence>
<dbReference type="InterPro" id="IPR017441">
    <property type="entry name" value="Protein_kinase_ATP_BS"/>
</dbReference>
<dbReference type="Pfam" id="PF00515">
    <property type="entry name" value="TPR_1"/>
    <property type="match status" value="5"/>
</dbReference>
<dbReference type="InterPro" id="IPR000719">
    <property type="entry name" value="Prot_kinase_dom"/>
</dbReference>
<evidence type="ECO:0000256" key="8">
    <source>
        <dbReference type="PROSITE-ProRule" id="PRU10141"/>
    </source>
</evidence>
<dbReference type="InterPro" id="IPR011009">
    <property type="entry name" value="Kinase-like_dom_sf"/>
</dbReference>
<feature type="transmembrane region" description="Helical" evidence="9">
    <location>
        <begin position="380"/>
        <end position="402"/>
    </location>
</feature>
<keyword evidence="6 8" id="KW-0067">ATP-binding</keyword>
<dbReference type="Gene3D" id="3.30.200.20">
    <property type="entry name" value="Phosphorylase Kinase, domain 1"/>
    <property type="match status" value="1"/>
</dbReference>
<keyword evidence="2" id="KW-0723">Serine/threonine-protein kinase</keyword>
<keyword evidence="9" id="KW-1133">Transmembrane helix</keyword>
<dbReference type="Gene3D" id="1.25.40.10">
    <property type="entry name" value="Tetratricopeptide repeat domain"/>
    <property type="match status" value="4"/>
</dbReference>
<name>A0A5S9F1E9_UABAM</name>
<evidence type="ECO:0000256" key="1">
    <source>
        <dbReference type="ARBA" id="ARBA00012513"/>
    </source>
</evidence>
<evidence type="ECO:0000313" key="11">
    <source>
        <dbReference type="EMBL" id="BBM82595.1"/>
    </source>
</evidence>
<dbReference type="RefSeq" id="WP_173013136.1">
    <property type="nucleotide sequence ID" value="NZ_AP019860.1"/>
</dbReference>
<dbReference type="InterPro" id="IPR019734">
    <property type="entry name" value="TPR_rpt"/>
</dbReference>
<dbReference type="InterPro" id="IPR008271">
    <property type="entry name" value="Ser/Thr_kinase_AS"/>
</dbReference>
<feature type="repeat" description="TPR" evidence="7">
    <location>
        <begin position="638"/>
        <end position="671"/>
    </location>
</feature>
<dbReference type="GO" id="GO:0005737">
    <property type="term" value="C:cytoplasm"/>
    <property type="evidence" value="ECO:0007669"/>
    <property type="project" value="TreeGrafter"/>
</dbReference>
<feature type="repeat" description="TPR" evidence="7">
    <location>
        <begin position="570"/>
        <end position="603"/>
    </location>
</feature>
<reference evidence="11 12" key="1">
    <citation type="submission" date="2019-08" db="EMBL/GenBank/DDBJ databases">
        <title>Complete genome sequence of Candidatus Uab amorphum.</title>
        <authorList>
            <person name="Shiratori T."/>
            <person name="Suzuki S."/>
            <person name="Kakizawa Y."/>
            <person name="Ishida K."/>
        </authorList>
    </citation>
    <scope>NUCLEOTIDE SEQUENCE [LARGE SCALE GENOMIC DNA]</scope>
    <source>
        <strain evidence="11 12">SRT547</strain>
    </source>
</reference>
<dbReference type="KEGG" id="uam:UABAM_00938"/>
<feature type="repeat" description="TPR" evidence="7">
    <location>
        <begin position="706"/>
        <end position="739"/>
    </location>
</feature>
<evidence type="ECO:0000256" key="9">
    <source>
        <dbReference type="SAM" id="Phobius"/>
    </source>
</evidence>
<dbReference type="PROSITE" id="PS00107">
    <property type="entry name" value="PROTEIN_KINASE_ATP"/>
    <property type="match status" value="1"/>
</dbReference>
<evidence type="ECO:0000313" key="12">
    <source>
        <dbReference type="Proteomes" id="UP000326354"/>
    </source>
</evidence>
<keyword evidence="5 11" id="KW-0418">Kinase</keyword>
<dbReference type="SMART" id="SM00671">
    <property type="entry name" value="SEL1"/>
    <property type="match status" value="4"/>
</dbReference>
<dbReference type="AlphaFoldDB" id="A0A5S9F1E9"/>
<keyword evidence="12" id="KW-1185">Reference proteome</keyword>
<keyword evidence="9" id="KW-0472">Membrane</keyword>
<dbReference type="PROSITE" id="PS50011">
    <property type="entry name" value="PROTEIN_KINASE_DOM"/>
    <property type="match status" value="1"/>
</dbReference>
<keyword evidence="4 8" id="KW-0547">Nucleotide-binding</keyword>
<dbReference type="Proteomes" id="UP000326354">
    <property type="component" value="Chromosome"/>
</dbReference>
<dbReference type="EC" id="2.7.11.1" evidence="1"/>
<protein>
    <recommendedName>
        <fullName evidence="1">non-specific serine/threonine protein kinase</fullName>
        <ecNumber evidence="1">2.7.11.1</ecNumber>
    </recommendedName>
</protein>